<feature type="compositionally biased region" description="Acidic residues" evidence="1">
    <location>
        <begin position="286"/>
        <end position="310"/>
    </location>
</feature>
<sequence>MGRSRSVTISGVEDAFPRAAELLSICHQSRRAEPVRIGLGDDGKSTVRMGRGPFKKAVKDAYGFERIISHKTTSISREHVEFCFRFDSKAWELRDLFSTNGVFVNYVRLDKGVMTRLKHGDRVDLGDPSVPCGASASFIFLYGNKSPRHAEPKLATHRQVKRVEASLKRLELIIGVPSPLHDSSIDSDGLYIDSAANDLSVPAGRAFSSEADFVMHSDDTNDMALAEIKPVIRAAGSCNAKGSVEKEKSKVMQEDMEAEKAEKEEEKDDGMQEDMGESNESYAEEKNEDDEDQDDDEEQEQQEFENEANEGGDKKKSGEASMEKADSMAAEFSLAGKQEEEIEKEEEEVEEEEDDDDGDEAEEEDEYGEEEGEEEEEDDGEGKDQRKEEDEEEGKDQEEKSDGGNTKVPVATPPASLAVCVAPHSPRIKSKDLQVPLSDFTGAFSPQSSEKPQSSKELFQFTDSPNRAAKRSIGEMEESKEEDDESLDEDEASLTSSPPKRIAREPSTESTSMIGVSEKVVLAAKVQLTTDAVPCDTNANEIALQNSETAETTADHLKASESARTKLLAFVRSFTTSPKPQAAA</sequence>
<comment type="caution">
    <text evidence="3">The sequence shown here is derived from an EMBL/GenBank/DDBJ whole genome shotgun (WGS) entry which is preliminary data.</text>
</comment>
<dbReference type="OrthoDB" id="687730at2759"/>
<evidence type="ECO:0000313" key="3">
    <source>
        <dbReference type="EMBL" id="GBG30330.1"/>
    </source>
</evidence>
<feature type="compositionally biased region" description="Acidic residues" evidence="1">
    <location>
        <begin position="340"/>
        <end position="381"/>
    </location>
</feature>
<proteinExistence type="predicted"/>
<evidence type="ECO:0000256" key="1">
    <source>
        <dbReference type="SAM" id="MobiDB-lite"/>
    </source>
</evidence>
<feature type="compositionally biased region" description="Basic and acidic residues" evidence="1">
    <location>
        <begin position="311"/>
        <end position="326"/>
    </location>
</feature>
<reference evidence="3 4" key="1">
    <citation type="submission" date="2017-12" db="EMBL/GenBank/DDBJ databases">
        <title>Sequencing, de novo assembly and annotation of complete genome of a new Thraustochytrid species, strain FCC1311.</title>
        <authorList>
            <person name="Sedici K."/>
            <person name="Godart F."/>
            <person name="Aiese Cigliano R."/>
            <person name="Sanseverino W."/>
            <person name="Barakat M."/>
            <person name="Ortet P."/>
            <person name="Marechal E."/>
            <person name="Cagnac O."/>
            <person name="Amato A."/>
        </authorList>
    </citation>
    <scope>NUCLEOTIDE SEQUENCE [LARGE SCALE GENOMIC DNA]</scope>
</reference>
<dbReference type="EMBL" id="BEYU01000074">
    <property type="protein sequence ID" value="GBG30330.1"/>
    <property type="molecule type" value="Genomic_DNA"/>
</dbReference>
<dbReference type="InterPro" id="IPR000253">
    <property type="entry name" value="FHA_dom"/>
</dbReference>
<protein>
    <submittedName>
        <fullName evidence="3">Type VI secretion system FHA domain protein</fullName>
    </submittedName>
</protein>
<feature type="compositionally biased region" description="Acidic residues" evidence="1">
    <location>
        <begin position="265"/>
        <end position="277"/>
    </location>
</feature>
<dbReference type="InterPro" id="IPR008984">
    <property type="entry name" value="SMAD_FHA_dom_sf"/>
</dbReference>
<feature type="region of interest" description="Disordered" evidence="1">
    <location>
        <begin position="238"/>
        <end position="515"/>
    </location>
</feature>
<evidence type="ECO:0000313" key="4">
    <source>
        <dbReference type="Proteomes" id="UP000241890"/>
    </source>
</evidence>
<organism evidence="3 4">
    <name type="scientific">Hondaea fermentalgiana</name>
    <dbReference type="NCBI Taxonomy" id="2315210"/>
    <lineage>
        <taxon>Eukaryota</taxon>
        <taxon>Sar</taxon>
        <taxon>Stramenopiles</taxon>
        <taxon>Bigyra</taxon>
        <taxon>Labyrinthulomycetes</taxon>
        <taxon>Thraustochytrida</taxon>
        <taxon>Thraustochytriidae</taxon>
        <taxon>Hondaea</taxon>
    </lineage>
</organism>
<feature type="domain" description="FHA" evidence="2">
    <location>
        <begin position="47"/>
        <end position="109"/>
    </location>
</feature>
<evidence type="ECO:0000259" key="2">
    <source>
        <dbReference type="PROSITE" id="PS50006"/>
    </source>
</evidence>
<feature type="compositionally biased region" description="Acidic residues" evidence="1">
    <location>
        <begin position="475"/>
        <end position="492"/>
    </location>
</feature>
<feature type="compositionally biased region" description="Basic and acidic residues" evidence="1">
    <location>
        <begin position="243"/>
        <end position="264"/>
    </location>
</feature>
<gene>
    <name evidence="3" type="ORF">FCC1311_065492</name>
</gene>
<dbReference type="InParanoid" id="A0A2R5GHG8"/>
<dbReference type="Proteomes" id="UP000241890">
    <property type="component" value="Unassembled WGS sequence"/>
</dbReference>
<dbReference type="AlphaFoldDB" id="A0A2R5GHG8"/>
<dbReference type="Pfam" id="PF00498">
    <property type="entry name" value="FHA"/>
    <property type="match status" value="1"/>
</dbReference>
<dbReference type="Gene3D" id="2.60.200.20">
    <property type="match status" value="1"/>
</dbReference>
<feature type="compositionally biased region" description="Low complexity" evidence="1">
    <location>
        <begin position="445"/>
        <end position="457"/>
    </location>
</feature>
<accession>A0A2R5GHG8</accession>
<dbReference type="SUPFAM" id="SSF49879">
    <property type="entry name" value="SMAD/FHA domain"/>
    <property type="match status" value="1"/>
</dbReference>
<keyword evidence="4" id="KW-1185">Reference proteome</keyword>
<dbReference type="PROSITE" id="PS50006">
    <property type="entry name" value="FHA_DOMAIN"/>
    <property type="match status" value="1"/>
</dbReference>
<name>A0A2R5GHG8_9STRA</name>